<dbReference type="PANTHER" id="PTHR43182:SF1">
    <property type="entry name" value="COBALT-PRECORRIN-7 C(5)-METHYLTRANSFERASE"/>
    <property type="match status" value="1"/>
</dbReference>
<dbReference type="InterPro" id="IPR012818">
    <property type="entry name" value="CbiE"/>
</dbReference>
<dbReference type="InterPro" id="IPR050714">
    <property type="entry name" value="Cobalamin_biosynth_MTase"/>
</dbReference>
<feature type="region of interest" description="Disordered" evidence="6">
    <location>
        <begin position="448"/>
        <end position="477"/>
    </location>
</feature>
<dbReference type="RefSeq" id="WP_013872681.1">
    <property type="nucleotide sequence ID" value="NC_015656.1"/>
</dbReference>
<keyword evidence="2" id="KW-0169">Cobalamin biosynthesis</keyword>
<evidence type="ECO:0000256" key="1">
    <source>
        <dbReference type="ARBA" id="ARBA00004953"/>
    </source>
</evidence>
<dbReference type="GO" id="GO:0008276">
    <property type="term" value="F:protein methyltransferase activity"/>
    <property type="evidence" value="ECO:0007669"/>
    <property type="project" value="InterPro"/>
</dbReference>
<keyword evidence="4 8" id="KW-0808">Transferase</keyword>
<evidence type="ECO:0000313" key="8">
    <source>
        <dbReference type="EMBL" id="AEH08704.1"/>
    </source>
</evidence>
<dbReference type="InterPro" id="IPR014008">
    <property type="entry name" value="Cbl_synth_MTase_CbiT"/>
</dbReference>
<dbReference type="UniPathway" id="UPA00148"/>
<dbReference type="SUPFAM" id="SSF53790">
    <property type="entry name" value="Tetrapyrrole methylase"/>
    <property type="match status" value="1"/>
</dbReference>
<dbReference type="Proteomes" id="UP000001549">
    <property type="component" value="Chromosome"/>
</dbReference>
<keyword evidence="5" id="KW-0949">S-adenosyl-L-methionine</keyword>
<evidence type="ECO:0000259" key="7">
    <source>
        <dbReference type="Pfam" id="PF00590"/>
    </source>
</evidence>
<dbReference type="SUPFAM" id="SSF53335">
    <property type="entry name" value="S-adenosyl-L-methionine-dependent methyltransferases"/>
    <property type="match status" value="1"/>
</dbReference>
<dbReference type="Gene3D" id="3.40.1010.10">
    <property type="entry name" value="Cobalt-precorrin-4 Transmethylase, Domain 1"/>
    <property type="match status" value="1"/>
</dbReference>
<evidence type="ECO:0000256" key="6">
    <source>
        <dbReference type="SAM" id="MobiDB-lite"/>
    </source>
</evidence>
<dbReference type="Gene3D" id="3.30.950.10">
    <property type="entry name" value="Methyltransferase, Cobalt-precorrin-4 Transmethylase, Domain 2"/>
    <property type="match status" value="1"/>
</dbReference>
<gene>
    <name evidence="8" type="ordered locus">FsymDg_1214</name>
</gene>
<accession>F8B080</accession>
<dbReference type="EC" id="2.1.1.132" evidence="8"/>
<evidence type="ECO:0000256" key="5">
    <source>
        <dbReference type="ARBA" id="ARBA00022691"/>
    </source>
</evidence>
<dbReference type="KEGG" id="fsy:FsymDg_1214"/>
<name>F8B080_9ACTN</name>
<dbReference type="Pfam" id="PF00590">
    <property type="entry name" value="TP_methylase"/>
    <property type="match status" value="1"/>
</dbReference>
<dbReference type="InterPro" id="IPR035996">
    <property type="entry name" value="4pyrrol_Methylase_sf"/>
</dbReference>
<dbReference type="PANTHER" id="PTHR43182">
    <property type="entry name" value="COBALT-PRECORRIN-6B C(15)-METHYLTRANSFERASE (DECARBOXYLATING)"/>
    <property type="match status" value="1"/>
</dbReference>
<dbReference type="GO" id="GO:0009236">
    <property type="term" value="P:cobalamin biosynthetic process"/>
    <property type="evidence" value="ECO:0007669"/>
    <property type="project" value="UniProtKB-UniPathway"/>
</dbReference>
<keyword evidence="9" id="KW-1185">Reference proteome</keyword>
<sequence>MPAVGAGRRRYPAKRSAEAVRKAAKYPVTARSGDQLLVVVVGVGADGWGGLTEAAREALRAGQVLMGSRRQLGLVPADVGGRRVEWPTPLVPALPGLLAEHAGARVCCLASGDPMFFGLGTTLVRLLGARRVRVLPHPSSVSLACARLGWAMDAVDVVSLVGRPLSAVHPAVQPGRRLIVLCADGHGPAALAGLLVGRGYGGSPFTVLENLGADDERARAGTAASWCGSDEPGGGQHSGKRGDGVADLNLVAVECVPGPDADHLPRTAGLPDGAFEHDGQLTKREVRAVTLARLGPAPGQLLWDVGAGSGSIAIEWMRTHPACRAVAVEPQPDRVARILRNADALGAPGLRVVGSPAPAALAGLPTPDAVFVGGGLTTAGVLERCWAALPPGGRLVANAVTVESEAVLAGWHASHGGDLVRLAVARAAPVGGFTGWRPMLPVTQWSVTKTAGPAGPAPGRQPAPEHNNSPDTTQSQP</sequence>
<dbReference type="eggNOG" id="COG2242">
    <property type="taxonomic scope" value="Bacteria"/>
</dbReference>
<evidence type="ECO:0000313" key="9">
    <source>
        <dbReference type="Proteomes" id="UP000001549"/>
    </source>
</evidence>
<evidence type="ECO:0000256" key="2">
    <source>
        <dbReference type="ARBA" id="ARBA00022573"/>
    </source>
</evidence>
<protein>
    <submittedName>
        <fullName evidence="8">Precorrin-6y C5,15-methyltransferase (Decarboxylating), CbiE subunit</fullName>
        <ecNumber evidence="8">2.1.1.132</ecNumber>
    </submittedName>
</protein>
<dbReference type="Gene3D" id="3.40.50.150">
    <property type="entry name" value="Vaccinia Virus protein VP39"/>
    <property type="match status" value="1"/>
</dbReference>
<proteinExistence type="predicted"/>
<dbReference type="InterPro" id="IPR000878">
    <property type="entry name" value="4pyrrol_Mease"/>
</dbReference>
<dbReference type="CDD" id="cd11644">
    <property type="entry name" value="Precorrin-6Y-MT"/>
    <property type="match status" value="1"/>
</dbReference>
<organism evidence="8 9">
    <name type="scientific">Candidatus Protofrankia datiscae</name>
    <dbReference type="NCBI Taxonomy" id="2716812"/>
    <lineage>
        <taxon>Bacteria</taxon>
        <taxon>Bacillati</taxon>
        <taxon>Actinomycetota</taxon>
        <taxon>Actinomycetes</taxon>
        <taxon>Frankiales</taxon>
        <taxon>Frankiaceae</taxon>
        <taxon>Protofrankia</taxon>
    </lineage>
</organism>
<dbReference type="CDD" id="cd02440">
    <property type="entry name" value="AdoMet_MTases"/>
    <property type="match status" value="1"/>
</dbReference>
<dbReference type="InterPro" id="IPR014776">
    <property type="entry name" value="4pyrrole_Mease_sub2"/>
</dbReference>
<dbReference type="HOGENOM" id="CLU_031955_0_0_11"/>
<reference evidence="8 9" key="1">
    <citation type="submission" date="2011-05" db="EMBL/GenBank/DDBJ databases">
        <title>Complete sequence of chromosome of Frankia symbiont of Datisca glomerata.</title>
        <authorList>
            <consortium name="US DOE Joint Genome Institute"/>
            <person name="Lucas S."/>
            <person name="Han J."/>
            <person name="Lapidus A."/>
            <person name="Cheng J.-F."/>
            <person name="Goodwin L."/>
            <person name="Pitluck S."/>
            <person name="Peters L."/>
            <person name="Mikhailova N."/>
            <person name="Chertkov O."/>
            <person name="Teshima H."/>
            <person name="Han C."/>
            <person name="Tapia R."/>
            <person name="Land M."/>
            <person name="Hauser L."/>
            <person name="Kyrpides N."/>
            <person name="Ivanova N."/>
            <person name="Pagani I."/>
            <person name="Berry A."/>
            <person name="Pawlowski K."/>
            <person name="Persson T."/>
            <person name="Vanden Heuvel B."/>
            <person name="Benson D."/>
            <person name="Woyke T."/>
        </authorList>
    </citation>
    <scope>NUCLEOTIDE SEQUENCE [LARGE SCALE GENOMIC DNA]</scope>
    <source>
        <strain evidence="9">4085684</strain>
    </source>
</reference>
<feature type="domain" description="Tetrapyrrole methylase" evidence="7">
    <location>
        <begin position="38"/>
        <end position="224"/>
    </location>
</feature>
<evidence type="ECO:0000256" key="3">
    <source>
        <dbReference type="ARBA" id="ARBA00022603"/>
    </source>
</evidence>
<feature type="compositionally biased region" description="Polar residues" evidence="6">
    <location>
        <begin position="466"/>
        <end position="477"/>
    </location>
</feature>
<dbReference type="AlphaFoldDB" id="F8B080"/>
<evidence type="ECO:0000256" key="4">
    <source>
        <dbReference type="ARBA" id="ARBA00022679"/>
    </source>
</evidence>
<dbReference type="NCBIfam" id="TIGR02469">
    <property type="entry name" value="CbiT"/>
    <property type="match status" value="1"/>
</dbReference>
<dbReference type="EMBL" id="CP002801">
    <property type="protein sequence ID" value="AEH08704.1"/>
    <property type="molecule type" value="Genomic_DNA"/>
</dbReference>
<dbReference type="eggNOG" id="COG2241">
    <property type="taxonomic scope" value="Bacteria"/>
</dbReference>
<feature type="region of interest" description="Disordered" evidence="6">
    <location>
        <begin position="222"/>
        <end position="241"/>
    </location>
</feature>
<dbReference type="GO" id="GO:0032259">
    <property type="term" value="P:methylation"/>
    <property type="evidence" value="ECO:0007669"/>
    <property type="project" value="UniProtKB-KW"/>
</dbReference>
<dbReference type="NCBIfam" id="TIGR02467">
    <property type="entry name" value="CbiE"/>
    <property type="match status" value="1"/>
</dbReference>
<keyword evidence="3 8" id="KW-0489">Methyltransferase</keyword>
<dbReference type="GO" id="GO:0046025">
    <property type="term" value="F:precorrin-6Y C5,15-methyltransferase (decarboxylating) activity"/>
    <property type="evidence" value="ECO:0007669"/>
    <property type="project" value="UniProtKB-EC"/>
</dbReference>
<dbReference type="InterPro" id="IPR014777">
    <property type="entry name" value="4pyrrole_Mease_sub1"/>
</dbReference>
<comment type="pathway">
    <text evidence="1">Cofactor biosynthesis; adenosylcobalamin biosynthesis.</text>
</comment>
<dbReference type="InterPro" id="IPR029063">
    <property type="entry name" value="SAM-dependent_MTases_sf"/>
</dbReference>
<dbReference type="STRING" id="656024.FsymDg_1214"/>